<reference evidence="2" key="1">
    <citation type="submission" date="2021-01" db="EMBL/GenBank/DDBJ databases">
        <authorList>
            <person name="Corre E."/>
            <person name="Pelletier E."/>
            <person name="Niang G."/>
            <person name="Scheremetjew M."/>
            <person name="Finn R."/>
            <person name="Kale V."/>
            <person name="Holt S."/>
            <person name="Cochrane G."/>
            <person name="Meng A."/>
            <person name="Brown T."/>
            <person name="Cohen L."/>
        </authorList>
    </citation>
    <scope>NUCLEOTIDE SEQUENCE</scope>
    <source>
        <strain evidence="2">Isolate 1302-5</strain>
    </source>
</reference>
<feature type="chain" id="PRO_5030992615" evidence="1">
    <location>
        <begin position="23"/>
        <end position="284"/>
    </location>
</feature>
<gene>
    <name evidence="2" type="ORF">OAUR00152_LOCUS22749</name>
</gene>
<organism evidence="2">
    <name type="scientific">Odontella aurita</name>
    <dbReference type="NCBI Taxonomy" id="265563"/>
    <lineage>
        <taxon>Eukaryota</taxon>
        <taxon>Sar</taxon>
        <taxon>Stramenopiles</taxon>
        <taxon>Ochrophyta</taxon>
        <taxon>Bacillariophyta</taxon>
        <taxon>Mediophyceae</taxon>
        <taxon>Biddulphiophycidae</taxon>
        <taxon>Eupodiscales</taxon>
        <taxon>Odontellaceae</taxon>
        <taxon>Odontella</taxon>
    </lineage>
</organism>
<accession>A0A7S4J6G7</accession>
<keyword evidence="1" id="KW-0732">Signal</keyword>
<evidence type="ECO:0000313" key="2">
    <source>
        <dbReference type="EMBL" id="CAE2253771.1"/>
    </source>
</evidence>
<protein>
    <submittedName>
        <fullName evidence="2">Uncharacterized protein</fullName>
    </submittedName>
</protein>
<evidence type="ECO:0000256" key="1">
    <source>
        <dbReference type="SAM" id="SignalP"/>
    </source>
</evidence>
<name>A0A7S4J6G7_9STRA</name>
<dbReference type="EMBL" id="HBKQ01033247">
    <property type="protein sequence ID" value="CAE2253771.1"/>
    <property type="molecule type" value="Transcribed_RNA"/>
</dbReference>
<proteinExistence type="predicted"/>
<sequence length="284" mass="31811">MRLIAVAAIAVFATTIAHDVKAQTRGDSRQFTRKLKSKGSRKVQCVGKRVELEEWKPMTECCPCCTQENCDIFVGTDGDCVKGEDCWKTSFNWPAKVACDAELHASDVHWFDRTESCAYDGDSLDSDIDENGAYSLYECCGFGCGYGDRELGETVSGAKGVAHNRRLEYTDNGVHAHIETDHSERFDMLHKHLEEMKERMESGQITRAWDPLFKAYFENVKDIRFGCEHGGAEQKMRCTSEGLTACARDLIQAHAGYHNEIARALKETGDHRITAKHAVPESCL</sequence>
<dbReference type="AlphaFoldDB" id="A0A7S4J6G7"/>
<feature type="signal peptide" evidence="1">
    <location>
        <begin position="1"/>
        <end position="22"/>
    </location>
</feature>